<accession>A0A9J7H7L1</accession>
<organism evidence="2 3">
    <name type="scientific">Cricetulus griseus</name>
    <name type="common">Chinese hamster</name>
    <name type="synonym">Cricetulus barabensis griseus</name>
    <dbReference type="NCBI Taxonomy" id="10029"/>
    <lineage>
        <taxon>Eukaryota</taxon>
        <taxon>Metazoa</taxon>
        <taxon>Chordata</taxon>
        <taxon>Craniata</taxon>
        <taxon>Vertebrata</taxon>
        <taxon>Euteleostomi</taxon>
        <taxon>Mammalia</taxon>
        <taxon>Eutheria</taxon>
        <taxon>Euarchontoglires</taxon>
        <taxon>Glires</taxon>
        <taxon>Rodentia</taxon>
        <taxon>Myomorpha</taxon>
        <taxon>Muroidea</taxon>
        <taxon>Cricetidae</taxon>
        <taxon>Cricetinae</taxon>
        <taxon>Cricetulus</taxon>
    </lineage>
</organism>
<feature type="compositionally biased region" description="Low complexity" evidence="1">
    <location>
        <begin position="195"/>
        <end position="211"/>
    </location>
</feature>
<sequence>MPARNKRPRLWEWTRPPTTPLARVVAPIPRAARNAPHENAPLLGDPLHPPLLQKEKEMFRKELRLWGEKPESLPVPLQSPVPLTEARKAAAVATESRPFPALGSARVAEPGAPEGQTSKRRDRSCTPTPRPPHTRTPAGGSPRADPGGSRAEVRRRARGSKASEEKGEAGALPGRPGPPRAALTWGGGGGRGLRDGASAGAGAAPGCGWDPVRGSTAREQAQLREARLARDRAGPARAGRARTPARGGAVGTRRRAQVLPGECSPSPHPQGEKKSLQGNNCALQRDRSSRGPEGRRGGGAPRSGSLRTPPSLLCVAGAPEPRVIGRLQKALLLGTGARAGFSPSVSRFRILGISISGSLKVRHMEDTERTCADVSPGRVTGCRETVFCEHVEDNGIQRRRATCSKSHSRVSRCRAGDSFKLTEILPSLPLPLGC</sequence>
<dbReference type="Proteomes" id="UP001108280">
    <property type="component" value="Chromosome 7"/>
</dbReference>
<evidence type="ECO:0000313" key="3">
    <source>
        <dbReference type="RefSeq" id="XP_035304069.1"/>
    </source>
</evidence>
<dbReference type="KEGG" id="cge:118239205"/>
<feature type="compositionally biased region" description="Basic and acidic residues" evidence="1">
    <location>
        <begin position="284"/>
        <end position="296"/>
    </location>
</feature>
<name>A0A9J7H7L1_CRIGR</name>
<feature type="compositionally biased region" description="Low complexity" evidence="1">
    <location>
        <begin position="169"/>
        <end position="184"/>
    </location>
</feature>
<proteinExistence type="predicted"/>
<dbReference type="AlphaFoldDB" id="A0A9J7H7L1"/>
<dbReference type="GeneID" id="118239205"/>
<reference evidence="2" key="2">
    <citation type="journal article" date="2020" name="Biotechnol. Bioeng.">
        <title>Chromosome-scale scaffolds for the Chinese hamster reference genome assembly to facilitate the study of the CHO epigenome.</title>
        <authorList>
            <person name="Hilliard W."/>
            <person name="MacDonald M."/>
            <person name="Lee K.H."/>
        </authorList>
    </citation>
    <scope>NUCLEOTIDE SEQUENCE [LARGE SCALE GENOMIC DNA]</scope>
    <source>
        <strain evidence="2">17A/GY</strain>
    </source>
</reference>
<feature type="compositionally biased region" description="Basic and acidic residues" evidence="1">
    <location>
        <begin position="221"/>
        <end position="234"/>
    </location>
</feature>
<evidence type="ECO:0000313" key="2">
    <source>
        <dbReference type="Proteomes" id="UP001108280"/>
    </source>
</evidence>
<feature type="compositionally biased region" description="Low complexity" evidence="1">
    <location>
        <begin position="235"/>
        <end position="247"/>
    </location>
</feature>
<feature type="region of interest" description="Disordered" evidence="1">
    <location>
        <begin position="66"/>
        <end position="313"/>
    </location>
</feature>
<gene>
    <name evidence="3" type="primary">LOC118239205</name>
</gene>
<feature type="compositionally biased region" description="Low complexity" evidence="1">
    <location>
        <begin position="72"/>
        <end position="83"/>
    </location>
</feature>
<reference evidence="3" key="3">
    <citation type="submission" date="2025-08" db="UniProtKB">
        <authorList>
            <consortium name="RefSeq"/>
        </authorList>
    </citation>
    <scope>IDENTIFICATION</scope>
    <source>
        <strain evidence="3">17A/GY</strain>
        <tissue evidence="3">Liver</tissue>
    </source>
</reference>
<dbReference type="RefSeq" id="XP_035304069.1">
    <property type="nucleotide sequence ID" value="XM_035448178.1"/>
</dbReference>
<dbReference type="OrthoDB" id="10675288at2759"/>
<protein>
    <submittedName>
        <fullName evidence="3">Translation initiation factor IF-2-like</fullName>
    </submittedName>
</protein>
<reference evidence="2" key="1">
    <citation type="journal article" date="2018" name="Biotechnol. Bioeng.">
        <title>A reference genome of the Chinese hamster based on a hybrid assembly strategy.</title>
        <authorList>
            <person name="Rupp O."/>
            <person name="MacDonald M.L."/>
            <person name="Li S."/>
            <person name="Dhiman H."/>
            <person name="Polson S."/>
            <person name="Griep S."/>
            <person name="Heffner K."/>
            <person name="Hernandez I."/>
            <person name="Brinkrolf K."/>
            <person name="Jadhav V."/>
            <person name="Samoudi M."/>
            <person name="Hao H."/>
            <person name="Kingham B."/>
            <person name="Goesmann A."/>
            <person name="Betenbaugh M.J."/>
            <person name="Lewis N.E."/>
            <person name="Borth N."/>
            <person name="Lee K.H."/>
        </authorList>
    </citation>
    <scope>NUCLEOTIDE SEQUENCE [LARGE SCALE GENOMIC DNA]</scope>
    <source>
        <strain evidence="2">17A/GY</strain>
    </source>
</reference>
<evidence type="ECO:0000256" key="1">
    <source>
        <dbReference type="SAM" id="MobiDB-lite"/>
    </source>
</evidence>
<keyword evidence="2" id="KW-1185">Reference proteome</keyword>